<dbReference type="PANTHER" id="PTHR31596">
    <property type="entry name" value="T-CELL ACTIVATION INHIBITOR, MITOCHONDRIAL"/>
    <property type="match status" value="1"/>
</dbReference>
<protein>
    <submittedName>
        <fullName evidence="2">T-cell activation inhibitor, mitochondrial isoform x2</fullName>
    </submittedName>
</protein>
<dbReference type="GO" id="GO:0005739">
    <property type="term" value="C:mitochondrion"/>
    <property type="evidence" value="ECO:0007669"/>
    <property type="project" value="TreeGrafter"/>
</dbReference>
<dbReference type="AlphaFoldDB" id="A0A161MFN5"/>
<proteinExistence type="predicted"/>
<dbReference type="Pfam" id="PF14688">
    <property type="entry name" value="DUF4461"/>
    <property type="match status" value="1"/>
</dbReference>
<evidence type="ECO:0000313" key="2">
    <source>
        <dbReference type="EMBL" id="JAR99685.1"/>
    </source>
</evidence>
<dbReference type="EMBL" id="GEMB01003532">
    <property type="protein sequence ID" value="JAR99685.1"/>
    <property type="molecule type" value="Transcribed_RNA"/>
</dbReference>
<organism evidence="2">
    <name type="scientific">Triatoma infestans</name>
    <name type="common">Assassin bug</name>
    <dbReference type="NCBI Taxonomy" id="30076"/>
    <lineage>
        <taxon>Eukaryota</taxon>
        <taxon>Metazoa</taxon>
        <taxon>Ecdysozoa</taxon>
        <taxon>Arthropoda</taxon>
        <taxon>Hexapoda</taxon>
        <taxon>Insecta</taxon>
        <taxon>Pterygota</taxon>
        <taxon>Neoptera</taxon>
        <taxon>Paraneoptera</taxon>
        <taxon>Hemiptera</taxon>
        <taxon>Heteroptera</taxon>
        <taxon>Panheteroptera</taxon>
        <taxon>Cimicomorpha</taxon>
        <taxon>Reduviidae</taxon>
        <taxon>Triatominae</taxon>
        <taxon>Triatoma</taxon>
    </lineage>
</organism>
<reference evidence="2" key="1">
    <citation type="submission" date="2016-04" db="EMBL/GenBank/DDBJ databases">
        <authorList>
            <person name="Calderon-Fernandez G.M.Sr."/>
        </authorList>
    </citation>
    <scope>NUCLEOTIDE SEQUENCE</scope>
    <source>
        <strain evidence="2">Int1</strain>
        <tissue evidence="2">Integument</tissue>
    </source>
</reference>
<reference evidence="2" key="2">
    <citation type="journal article" date="2017" name="J. Med. Entomol.">
        <title>Transcriptome Analysis of the Triatoma infestans (Hemiptera: Reduviidae) Integument.</title>
        <authorList>
            <person name="Calderon-Fernandez G.M."/>
            <person name="Moriconi D.E."/>
            <person name="Dulbecco A.B."/>
            <person name="Juarez M.P."/>
        </authorList>
    </citation>
    <scope>NUCLEOTIDE SEQUENCE</scope>
    <source>
        <strain evidence="2">Int1</strain>
        <tissue evidence="2">Integument</tissue>
    </source>
</reference>
<accession>A0A161MFN5</accession>
<dbReference type="PANTHER" id="PTHR31596:SF1">
    <property type="entry name" value="T-CELL ACTIVATION INHIBITOR, MITOCHONDRIAL"/>
    <property type="match status" value="1"/>
</dbReference>
<evidence type="ECO:0000259" key="1">
    <source>
        <dbReference type="Pfam" id="PF14688"/>
    </source>
</evidence>
<feature type="domain" description="DUF4461" evidence="1">
    <location>
        <begin position="3"/>
        <end position="111"/>
    </location>
</feature>
<sequence>MASFIVPCSCPSFLIVNFITENLEKANHLLEQYKGHKEIEKVLHKKCLSELGLLALDKDDCITPKPMITFCENLLKNRDLLKKHLIGTRLTVTNYYSVMTDGQMYIPWNWKLK</sequence>
<dbReference type="InterPro" id="IPR027989">
    <property type="entry name" value="DUF4461"/>
</dbReference>
<name>A0A161MFN5_TRIIF</name>
<dbReference type="InterPro" id="IPR027986">
    <property type="entry name" value="TCAIM"/>
</dbReference>